<dbReference type="Pfam" id="PF05699">
    <property type="entry name" value="Dimer_Tnp_hAT"/>
    <property type="match status" value="1"/>
</dbReference>
<dbReference type="GO" id="GO:0046983">
    <property type="term" value="F:protein dimerization activity"/>
    <property type="evidence" value="ECO:0007669"/>
    <property type="project" value="InterPro"/>
</dbReference>
<dbReference type="InterPro" id="IPR052035">
    <property type="entry name" value="ZnF_BED_domain_contain"/>
</dbReference>
<dbReference type="GO" id="GO:0003677">
    <property type="term" value="F:DNA binding"/>
    <property type="evidence" value="ECO:0007669"/>
    <property type="project" value="UniProtKB-KW"/>
</dbReference>
<sequence length="664" mass="76622">MENSSPPVVKKTKRLTSLVWNDFERVKRADACYAVCKHCKKKLSGSSTSGTSHLRNHLKRCRKRSNHDIAQLLVVREKKKEGSLDLENFNFDQEQKKDETLSLESYKFEQERSRLDLVRMIILHGYPLAMVEHIGFKVFVKNLQPLFKFMSSNSVEADCMDIYVKEKQKVYEMLDKLPGRLSLTAGMWASCENGGYLCLTAQYIDETWQLQKKILNFVMVDPSHTEDLLSEVLMTCLMEWDIDRKLFSMTLDDCSTNDNFVFRIRDRLTQNRLLLSNGQLFDVRCASHILNLIVQDALEAINEVIHKIRESVRYVKSSQARQEKFNELAQQVRIYNEKGLCLDCPMRWNTTYLMLAVALEYRDAFSLLQEHDSAYTMAPSDIEWERVSTICNYLKLFYEVSNVFSGIKHPTANLYFPEICDIHLQLIEWCKSSDVVISTMGLKMKSKFDKYWSTCNLALAVAVILDPRFKMKLVEYYYPQIYGSSASERIKVVFDSIKELYNEYSICSTLASLDQGLGWEVRGNNRFTGTCLPSVNNDRLSGFDKFLNETSNSQRAKSDLDKYLEEPVFPRNLDFNILNWWKVHMPRYPILSMMARDVLGIPMATVPLGSTISVGDRVLDPYRSSLNPDILQALISTQDWLQTELEGLHSSSSHSVLSLCLDAN</sequence>
<dbReference type="Proteomes" id="UP000189703">
    <property type="component" value="Unplaced"/>
</dbReference>
<evidence type="ECO:0000256" key="4">
    <source>
        <dbReference type="ARBA" id="ARBA00022771"/>
    </source>
</evidence>
<keyword evidence="4" id="KW-0863">Zinc-finger</keyword>
<evidence type="ECO:0000256" key="2">
    <source>
        <dbReference type="ARBA" id="ARBA00011738"/>
    </source>
</evidence>
<evidence type="ECO:0000313" key="10">
    <source>
        <dbReference type="Proteomes" id="UP000189703"/>
    </source>
</evidence>
<dbReference type="InterPro" id="IPR036236">
    <property type="entry name" value="Znf_C2H2_sf"/>
</dbReference>
<dbReference type="Pfam" id="PF14372">
    <property type="entry name" value="hAT-like_RNase-H"/>
    <property type="match status" value="1"/>
</dbReference>
<dbReference type="OMA" id="NLSIEMW"/>
<dbReference type="SUPFAM" id="SSF57667">
    <property type="entry name" value="beta-beta-alpha zinc fingers"/>
    <property type="match status" value="1"/>
</dbReference>
<dbReference type="GO" id="GO:0008270">
    <property type="term" value="F:zinc ion binding"/>
    <property type="evidence" value="ECO:0007669"/>
    <property type="project" value="UniProtKB-KW"/>
</dbReference>
<accession>A0A1U8B0U0</accession>
<reference evidence="11" key="1">
    <citation type="submission" date="2025-08" db="UniProtKB">
        <authorList>
            <consortium name="RefSeq"/>
        </authorList>
    </citation>
    <scope>IDENTIFICATION</scope>
</reference>
<keyword evidence="7" id="KW-0238">DNA-binding</keyword>
<keyword evidence="8" id="KW-0804">Transcription</keyword>
<keyword evidence="5" id="KW-0862">Zinc</keyword>
<dbReference type="PANTHER" id="PTHR46481">
    <property type="entry name" value="ZINC FINGER BED DOMAIN-CONTAINING PROTEIN 4"/>
    <property type="match status" value="1"/>
</dbReference>
<dbReference type="eggNOG" id="KOG1121">
    <property type="taxonomic scope" value="Eukaryota"/>
</dbReference>
<dbReference type="InterPro" id="IPR025525">
    <property type="entry name" value="hAT-like_transposase_RNase-H"/>
</dbReference>
<gene>
    <name evidence="11" type="primary">LOC104608409</name>
</gene>
<dbReference type="InterPro" id="IPR008906">
    <property type="entry name" value="HATC_C_dom"/>
</dbReference>
<dbReference type="GO" id="GO:0009791">
    <property type="term" value="P:post-embryonic development"/>
    <property type="evidence" value="ECO:0007669"/>
    <property type="project" value="UniProtKB-ARBA"/>
</dbReference>
<evidence type="ECO:0000256" key="7">
    <source>
        <dbReference type="ARBA" id="ARBA00023125"/>
    </source>
</evidence>
<dbReference type="Pfam" id="PF02892">
    <property type="entry name" value="zf-BED"/>
    <property type="match status" value="1"/>
</dbReference>
<dbReference type="InterPro" id="IPR012337">
    <property type="entry name" value="RNaseH-like_sf"/>
</dbReference>
<proteinExistence type="predicted"/>
<comment type="subunit">
    <text evidence="2">Homodimer.</text>
</comment>
<name>A0A1U8B0U0_NELNU</name>
<dbReference type="KEGG" id="nnu:104608409"/>
<dbReference type="AlphaFoldDB" id="A0A1U8B0U0"/>
<evidence type="ECO:0000256" key="5">
    <source>
        <dbReference type="ARBA" id="ARBA00022833"/>
    </source>
</evidence>
<evidence type="ECO:0000256" key="8">
    <source>
        <dbReference type="ARBA" id="ARBA00023163"/>
    </source>
</evidence>
<organism evidence="10 11">
    <name type="scientific">Nelumbo nucifera</name>
    <name type="common">Sacred lotus</name>
    <dbReference type="NCBI Taxonomy" id="4432"/>
    <lineage>
        <taxon>Eukaryota</taxon>
        <taxon>Viridiplantae</taxon>
        <taxon>Streptophyta</taxon>
        <taxon>Embryophyta</taxon>
        <taxon>Tracheophyta</taxon>
        <taxon>Spermatophyta</taxon>
        <taxon>Magnoliopsida</taxon>
        <taxon>Proteales</taxon>
        <taxon>Nelumbonaceae</taxon>
        <taxon>Nelumbo</taxon>
    </lineage>
</organism>
<dbReference type="GeneID" id="104608409"/>
<dbReference type="SUPFAM" id="SSF53098">
    <property type="entry name" value="Ribonuclease H-like"/>
    <property type="match status" value="1"/>
</dbReference>
<dbReference type="InterPro" id="IPR003656">
    <property type="entry name" value="Znf_BED"/>
</dbReference>
<evidence type="ECO:0000313" key="11">
    <source>
        <dbReference type="RefSeq" id="XP_010272686.1"/>
    </source>
</evidence>
<dbReference type="GO" id="GO:0005634">
    <property type="term" value="C:nucleus"/>
    <property type="evidence" value="ECO:0007669"/>
    <property type="project" value="UniProtKB-SubCell"/>
</dbReference>
<dbReference type="SMART" id="SM00614">
    <property type="entry name" value="ZnF_BED"/>
    <property type="match status" value="1"/>
</dbReference>
<protein>
    <submittedName>
        <fullName evidence="11">Zinc finger BED domain-containing protein RICESLEEPER 2-like</fullName>
    </submittedName>
</protein>
<keyword evidence="10" id="KW-1185">Reference proteome</keyword>
<dbReference type="PROSITE" id="PS50808">
    <property type="entry name" value="ZF_BED"/>
    <property type="match status" value="1"/>
</dbReference>
<evidence type="ECO:0000256" key="1">
    <source>
        <dbReference type="ARBA" id="ARBA00004123"/>
    </source>
</evidence>
<dbReference type="OrthoDB" id="1607513at2759"/>
<dbReference type="RefSeq" id="XP_010272686.1">
    <property type="nucleotide sequence ID" value="XM_010274384.2"/>
</dbReference>
<dbReference type="STRING" id="4432.A0A1U8B0U0"/>
<keyword evidence="3" id="KW-0479">Metal-binding</keyword>
<keyword evidence="9" id="KW-0539">Nucleus</keyword>
<comment type="subcellular location">
    <subcellularLocation>
        <location evidence="1">Nucleus</location>
    </subcellularLocation>
</comment>
<evidence type="ECO:0000256" key="3">
    <source>
        <dbReference type="ARBA" id="ARBA00022723"/>
    </source>
</evidence>
<evidence type="ECO:0000256" key="6">
    <source>
        <dbReference type="ARBA" id="ARBA00023015"/>
    </source>
</evidence>
<keyword evidence="6" id="KW-0805">Transcription regulation</keyword>
<evidence type="ECO:0000256" key="9">
    <source>
        <dbReference type="ARBA" id="ARBA00023242"/>
    </source>
</evidence>
<dbReference type="PANTHER" id="PTHR46481:SF10">
    <property type="entry name" value="ZINC FINGER BED DOMAIN-CONTAINING PROTEIN 39"/>
    <property type="match status" value="1"/>
</dbReference>